<dbReference type="Pfam" id="PF14054">
    <property type="entry name" value="DUF4249"/>
    <property type="match status" value="1"/>
</dbReference>
<dbReference type="PROSITE" id="PS51257">
    <property type="entry name" value="PROKAR_LIPOPROTEIN"/>
    <property type="match status" value="1"/>
</dbReference>
<proteinExistence type="predicted"/>
<keyword evidence="2" id="KW-1185">Reference proteome</keyword>
<dbReference type="InterPro" id="IPR025345">
    <property type="entry name" value="DUF4249"/>
</dbReference>
<accession>A0A840TL27</accession>
<gene>
    <name evidence="1" type="ORF">HNQ92_003034</name>
</gene>
<protein>
    <recommendedName>
        <fullName evidence="3">DUF4249 domain-containing protein</fullName>
    </recommendedName>
</protein>
<comment type="caution">
    <text evidence="1">The sequence shown here is derived from an EMBL/GenBank/DDBJ whole genome shotgun (WGS) entry which is preliminary data.</text>
</comment>
<dbReference type="Proteomes" id="UP000557307">
    <property type="component" value="Unassembled WGS sequence"/>
</dbReference>
<dbReference type="EMBL" id="JACHGF010000004">
    <property type="protein sequence ID" value="MBB5284886.1"/>
    <property type="molecule type" value="Genomic_DNA"/>
</dbReference>
<evidence type="ECO:0000313" key="1">
    <source>
        <dbReference type="EMBL" id="MBB5284886.1"/>
    </source>
</evidence>
<evidence type="ECO:0008006" key="3">
    <source>
        <dbReference type="Google" id="ProtNLM"/>
    </source>
</evidence>
<evidence type="ECO:0000313" key="2">
    <source>
        <dbReference type="Proteomes" id="UP000557307"/>
    </source>
</evidence>
<reference evidence="1 2" key="1">
    <citation type="submission" date="2020-08" db="EMBL/GenBank/DDBJ databases">
        <title>Genomic Encyclopedia of Type Strains, Phase IV (KMG-IV): sequencing the most valuable type-strain genomes for metagenomic binning, comparative biology and taxonomic classification.</title>
        <authorList>
            <person name="Goeker M."/>
        </authorList>
    </citation>
    <scope>NUCLEOTIDE SEQUENCE [LARGE SCALE GENOMIC DNA]</scope>
    <source>
        <strain evidence="1 2">DSM 105074</strain>
    </source>
</reference>
<name>A0A840TL27_9BACT</name>
<organism evidence="1 2">
    <name type="scientific">Rhabdobacter roseus</name>
    <dbReference type="NCBI Taxonomy" id="1655419"/>
    <lineage>
        <taxon>Bacteria</taxon>
        <taxon>Pseudomonadati</taxon>
        <taxon>Bacteroidota</taxon>
        <taxon>Cytophagia</taxon>
        <taxon>Cytophagales</taxon>
        <taxon>Cytophagaceae</taxon>
        <taxon>Rhabdobacter</taxon>
    </lineage>
</organism>
<dbReference type="AlphaFoldDB" id="A0A840TL27"/>
<sequence>MSKKSLFLLLGVVSCVSEVELPYPVSPTEYVLNGILNPDSVISLTLHQTLPPLASDSVYPAVADARVRCYENGEVLGELTYRGQGRYELPATYPKPGGIYRVEAQVGALTLSAQDTVPPMVPFTLEITDRQPQNPNYNPNLLLTIPPDGGQERFVWISLSYIRYYSLVYGGPQLIQTSFESPLSASPYLDNFNAQQEFDRNLKNYRPLARLDPAFGGEKTIPFTFMVGITWLRQLGERLDLHVMQVSRSHDRYIKSVVVAFNNRLVDEDGGFHNPFGESTNTYSNVTNGLGFFGAMQSRKVVLQEGTE</sequence>